<evidence type="ECO:0000256" key="1">
    <source>
        <dbReference type="SAM" id="Phobius"/>
    </source>
</evidence>
<reference evidence="2 3" key="1">
    <citation type="journal article" date="2015" name="Sci. Rep.">
        <title>Chromosome-level genome map provides insights into diverse defense mechanisms in the medicinal fungus Ganoderma sinense.</title>
        <authorList>
            <person name="Zhu Y."/>
            <person name="Xu J."/>
            <person name="Sun C."/>
            <person name="Zhou S."/>
            <person name="Xu H."/>
            <person name="Nelson D.R."/>
            <person name="Qian J."/>
            <person name="Song J."/>
            <person name="Luo H."/>
            <person name="Xiang L."/>
            <person name="Li Y."/>
            <person name="Xu Z."/>
            <person name="Ji A."/>
            <person name="Wang L."/>
            <person name="Lu S."/>
            <person name="Hayward A."/>
            <person name="Sun W."/>
            <person name="Li X."/>
            <person name="Schwartz D.C."/>
            <person name="Wang Y."/>
            <person name="Chen S."/>
        </authorList>
    </citation>
    <scope>NUCLEOTIDE SEQUENCE [LARGE SCALE GENOMIC DNA]</scope>
    <source>
        <strain evidence="2 3">ZZ0214-1</strain>
    </source>
</reference>
<accession>A0A2G8RMW9</accession>
<feature type="transmembrane region" description="Helical" evidence="1">
    <location>
        <begin position="175"/>
        <end position="196"/>
    </location>
</feature>
<dbReference type="EMBL" id="AYKW01000069">
    <property type="protein sequence ID" value="PIL22856.1"/>
    <property type="molecule type" value="Genomic_DNA"/>
</dbReference>
<organism evidence="2 3">
    <name type="scientific">Ganoderma sinense ZZ0214-1</name>
    <dbReference type="NCBI Taxonomy" id="1077348"/>
    <lineage>
        <taxon>Eukaryota</taxon>
        <taxon>Fungi</taxon>
        <taxon>Dikarya</taxon>
        <taxon>Basidiomycota</taxon>
        <taxon>Agaricomycotina</taxon>
        <taxon>Agaricomycetes</taxon>
        <taxon>Polyporales</taxon>
        <taxon>Polyporaceae</taxon>
        <taxon>Ganoderma</taxon>
    </lineage>
</organism>
<evidence type="ECO:0000313" key="3">
    <source>
        <dbReference type="Proteomes" id="UP000230002"/>
    </source>
</evidence>
<sequence length="217" mass="24291">MTVLDTTFGAALVGLVVSACLFGITLMQTFSYFRNYPKDKAYIKWLVILLTVLDTLHLILCTRTIYWYLVSNFGNTDNLDRTSWSMALQTDCNGLIGIIVEVFFARRVWMSGYTPDYLLPSILIPRFAVSKNWLITAIIVVLACLHFGLGVVFTAESFILGRFSKFGVLTWETCLGLGSAAVADVMIAASMCYYLYKKRTGLKRSVRALSLLADGWV</sequence>
<dbReference type="OrthoDB" id="2535105at2759"/>
<keyword evidence="1" id="KW-0472">Membrane</keyword>
<evidence type="ECO:0000313" key="2">
    <source>
        <dbReference type="EMBL" id="PIL22856.1"/>
    </source>
</evidence>
<feature type="transmembrane region" description="Helical" evidence="1">
    <location>
        <begin position="12"/>
        <end position="33"/>
    </location>
</feature>
<name>A0A2G8RMW9_9APHY</name>
<dbReference type="PANTHER" id="PTHR40465">
    <property type="entry name" value="CHROMOSOME 1, WHOLE GENOME SHOTGUN SEQUENCE"/>
    <property type="match status" value="1"/>
</dbReference>
<feature type="transmembrane region" description="Helical" evidence="1">
    <location>
        <begin position="86"/>
        <end position="105"/>
    </location>
</feature>
<dbReference type="STRING" id="1077348.A0A2G8RMW9"/>
<dbReference type="Proteomes" id="UP000230002">
    <property type="component" value="Unassembled WGS sequence"/>
</dbReference>
<dbReference type="PANTHER" id="PTHR40465:SF1">
    <property type="entry name" value="DUF6534 DOMAIN-CONTAINING PROTEIN"/>
    <property type="match status" value="1"/>
</dbReference>
<feature type="transmembrane region" description="Helical" evidence="1">
    <location>
        <begin position="45"/>
        <end position="66"/>
    </location>
</feature>
<dbReference type="AlphaFoldDB" id="A0A2G8RMW9"/>
<keyword evidence="1" id="KW-0812">Transmembrane</keyword>
<keyword evidence="1" id="KW-1133">Transmembrane helix</keyword>
<proteinExistence type="predicted"/>
<keyword evidence="3" id="KW-1185">Reference proteome</keyword>
<gene>
    <name evidence="2" type="ORF">GSI_15551</name>
</gene>
<comment type="caution">
    <text evidence="2">The sequence shown here is derived from an EMBL/GenBank/DDBJ whole genome shotgun (WGS) entry which is preliminary data.</text>
</comment>
<protein>
    <submittedName>
        <fullName evidence="2">Uncharacterized protein</fullName>
    </submittedName>
</protein>
<feature type="transmembrane region" description="Helical" evidence="1">
    <location>
        <begin position="133"/>
        <end position="155"/>
    </location>
</feature>